<dbReference type="EMBL" id="AP019791">
    <property type="protein sequence ID" value="BBL78353.1"/>
    <property type="molecule type" value="Genomic_DNA"/>
</dbReference>
<feature type="region of interest" description="Disordered" evidence="1">
    <location>
        <begin position="28"/>
        <end position="60"/>
    </location>
</feature>
<accession>A0A510HI65</accession>
<keyword evidence="3" id="KW-1185">Reference proteome</keyword>
<feature type="compositionally biased region" description="Basic and acidic residues" evidence="1">
    <location>
        <begin position="48"/>
        <end position="60"/>
    </location>
</feature>
<evidence type="ECO:0000313" key="3">
    <source>
        <dbReference type="Proteomes" id="UP000318065"/>
    </source>
</evidence>
<sequence length="60" mass="6878">MRSKVKNLRWRRWYDAFAPTAQMFHGLGKGLGRGRGPRLAEPPAAKEPPNEETRSKILVF</sequence>
<evidence type="ECO:0000256" key="1">
    <source>
        <dbReference type="SAM" id="MobiDB-lite"/>
    </source>
</evidence>
<gene>
    <name evidence="2" type="ORF">RxyAA322_02070</name>
</gene>
<dbReference type="RefSeq" id="WP_143526506.1">
    <property type="nucleotide sequence ID" value="NZ_AP019791.1"/>
</dbReference>
<protein>
    <submittedName>
        <fullName evidence="2">Uncharacterized protein</fullName>
    </submittedName>
</protein>
<proteinExistence type="predicted"/>
<reference evidence="2" key="1">
    <citation type="journal article" date="2019" name="Microbiol. Resour. Announc.">
        <title>Complete Genome Sequence of Rubrobacter xylanophilus Strain AA3-22, Isolated from Arima Onsen in Japan.</title>
        <authorList>
            <person name="Tomariguchi N."/>
            <person name="Miyazaki K."/>
        </authorList>
    </citation>
    <scope>NUCLEOTIDE SEQUENCE [LARGE SCALE GENOMIC DNA]</scope>
    <source>
        <strain evidence="2">AA3-22</strain>
    </source>
</reference>
<evidence type="ECO:0000313" key="2">
    <source>
        <dbReference type="EMBL" id="BBL78353.1"/>
    </source>
</evidence>
<dbReference type="AlphaFoldDB" id="A0A510HI65"/>
<name>A0A510HI65_9ACTN</name>
<dbReference type="Proteomes" id="UP000318065">
    <property type="component" value="Chromosome"/>
</dbReference>
<organism evidence="2 3">
    <name type="scientific">Rubrobacter xylanophilus</name>
    <dbReference type="NCBI Taxonomy" id="49319"/>
    <lineage>
        <taxon>Bacteria</taxon>
        <taxon>Bacillati</taxon>
        <taxon>Actinomycetota</taxon>
        <taxon>Rubrobacteria</taxon>
        <taxon>Rubrobacterales</taxon>
        <taxon>Rubrobacteraceae</taxon>
        <taxon>Rubrobacter</taxon>
    </lineage>
</organism>